<organism evidence="6 7">
    <name type="scientific">Jeotgalibacillus marinus</name>
    <dbReference type="NCBI Taxonomy" id="86667"/>
    <lineage>
        <taxon>Bacteria</taxon>
        <taxon>Bacillati</taxon>
        <taxon>Bacillota</taxon>
        <taxon>Bacilli</taxon>
        <taxon>Bacillales</taxon>
        <taxon>Caryophanaceae</taxon>
        <taxon>Jeotgalibacillus</taxon>
    </lineage>
</organism>
<dbReference type="PROSITE" id="PS50889">
    <property type="entry name" value="S4"/>
    <property type="match status" value="1"/>
</dbReference>
<dbReference type="InterPro" id="IPR020094">
    <property type="entry name" value="TruA/RsuA/RluB/E/F_N"/>
</dbReference>
<evidence type="ECO:0000259" key="5">
    <source>
        <dbReference type="SMART" id="SM00363"/>
    </source>
</evidence>
<dbReference type="InterPro" id="IPR000748">
    <property type="entry name" value="PsdUridine_synth_RsuA/RluB/E/F"/>
</dbReference>
<dbReference type="InterPro" id="IPR002942">
    <property type="entry name" value="S4_RNA-bd"/>
</dbReference>
<keyword evidence="3" id="KW-0694">RNA-binding</keyword>
<dbReference type="SUPFAM" id="SSF55120">
    <property type="entry name" value="Pseudouridine synthase"/>
    <property type="match status" value="1"/>
</dbReference>
<dbReference type="Pfam" id="PF00849">
    <property type="entry name" value="PseudoU_synth_2"/>
    <property type="match status" value="1"/>
</dbReference>
<dbReference type="InterPro" id="IPR036986">
    <property type="entry name" value="S4_RNA-bd_sf"/>
</dbReference>
<dbReference type="RefSeq" id="WP_367778331.1">
    <property type="nucleotide sequence ID" value="NZ_JBFMIA010000002.1"/>
</dbReference>
<evidence type="ECO:0000256" key="3">
    <source>
        <dbReference type="PROSITE-ProRule" id="PRU00182"/>
    </source>
</evidence>
<dbReference type="SMART" id="SM00363">
    <property type="entry name" value="S4"/>
    <property type="match status" value="1"/>
</dbReference>
<dbReference type="InterPro" id="IPR020103">
    <property type="entry name" value="PsdUridine_synth_cat_dom_sf"/>
</dbReference>
<reference evidence="6 7" key="1">
    <citation type="journal article" date="1979" name="Int. J. Syst. Evol. Microbiol.">
        <title>Bacillus globisporus subsp. marinus subsp. nov.</title>
        <authorList>
            <person name="Liu H."/>
        </authorList>
    </citation>
    <scope>NUCLEOTIDE SEQUENCE [LARGE SCALE GENOMIC DNA]</scope>
    <source>
        <strain evidence="6 7">DSM 1297</strain>
    </source>
</reference>
<keyword evidence="7" id="KW-1185">Reference proteome</keyword>
<gene>
    <name evidence="6" type="ORF">AB1471_04130</name>
</gene>
<dbReference type="EC" id="5.4.99.-" evidence="4"/>
<evidence type="ECO:0000256" key="1">
    <source>
        <dbReference type="ARBA" id="ARBA00008348"/>
    </source>
</evidence>
<dbReference type="NCBIfam" id="TIGR00093">
    <property type="entry name" value="pseudouridine synthase"/>
    <property type="match status" value="1"/>
</dbReference>
<evidence type="ECO:0000256" key="4">
    <source>
        <dbReference type="RuleBase" id="RU003887"/>
    </source>
</evidence>
<dbReference type="CDD" id="cd00165">
    <property type="entry name" value="S4"/>
    <property type="match status" value="1"/>
</dbReference>
<comment type="caution">
    <text evidence="6">The sequence shown here is derived from an EMBL/GenBank/DDBJ whole genome shotgun (WGS) entry which is preliminary data.</text>
</comment>
<evidence type="ECO:0000313" key="6">
    <source>
        <dbReference type="EMBL" id="MEW9500989.1"/>
    </source>
</evidence>
<dbReference type="Gene3D" id="3.10.290.10">
    <property type="entry name" value="RNA-binding S4 domain"/>
    <property type="match status" value="1"/>
</dbReference>
<feature type="domain" description="RNA-binding S4" evidence="5">
    <location>
        <begin position="1"/>
        <end position="59"/>
    </location>
</feature>
<evidence type="ECO:0000313" key="7">
    <source>
        <dbReference type="Proteomes" id="UP001556040"/>
    </source>
</evidence>
<dbReference type="InterPro" id="IPR042092">
    <property type="entry name" value="PsdUridine_s_RsuA/RluB/E/F_cat"/>
</dbReference>
<sequence length="229" mass="26117">MHIHSFVSKSGVCSRRETVRLIKAGRITVNGVLCTPNQSIQEDDDVRIDGNPLPGKPAPIYLAFNKPRGITCTAQPSIEGNIIDFIQYPERIFPIGRLDKDSEGLILLTNDGSIVNPLMREEFQHEKEYIVTVNRTITPLLIEGIQQGEINIRGKITSPCTAIQLDDRTFSITLTQGLNRQIRRMCRTFDYTVQTLKRIRIKEIHLNDLPMGHWRSLTEKEMKLLTKTH</sequence>
<keyword evidence="2 4" id="KW-0413">Isomerase</keyword>
<dbReference type="InterPro" id="IPR006145">
    <property type="entry name" value="PsdUridine_synth_RsuA/RluA"/>
</dbReference>
<dbReference type="EMBL" id="JBFMIA010000002">
    <property type="protein sequence ID" value="MEW9500989.1"/>
    <property type="molecule type" value="Genomic_DNA"/>
</dbReference>
<evidence type="ECO:0000256" key="2">
    <source>
        <dbReference type="ARBA" id="ARBA00023235"/>
    </source>
</evidence>
<dbReference type="PANTHER" id="PTHR47683">
    <property type="entry name" value="PSEUDOURIDINE SYNTHASE FAMILY PROTEIN-RELATED"/>
    <property type="match status" value="1"/>
</dbReference>
<protein>
    <recommendedName>
        <fullName evidence="4">Pseudouridine synthase</fullName>
        <ecNumber evidence="4">5.4.99.-</ecNumber>
    </recommendedName>
</protein>
<dbReference type="Gene3D" id="3.30.70.580">
    <property type="entry name" value="Pseudouridine synthase I, catalytic domain, N-terminal subdomain"/>
    <property type="match status" value="1"/>
</dbReference>
<dbReference type="PROSITE" id="PS01149">
    <property type="entry name" value="PSI_RSU"/>
    <property type="match status" value="1"/>
</dbReference>
<proteinExistence type="inferred from homology"/>
<dbReference type="SUPFAM" id="SSF55174">
    <property type="entry name" value="Alpha-L RNA-binding motif"/>
    <property type="match status" value="1"/>
</dbReference>
<dbReference type="InterPro" id="IPR018496">
    <property type="entry name" value="PsdUridine_synth_RsuA/RluB_CS"/>
</dbReference>
<comment type="similarity">
    <text evidence="1 4">Belongs to the pseudouridine synthase RsuA family.</text>
</comment>
<dbReference type="PANTHER" id="PTHR47683:SF2">
    <property type="entry name" value="RNA-BINDING S4 DOMAIN-CONTAINING PROTEIN"/>
    <property type="match status" value="1"/>
</dbReference>
<name>A0ABV3Q220_9BACL</name>
<dbReference type="Gene3D" id="3.30.70.1560">
    <property type="entry name" value="Alpha-L RNA-binding motif"/>
    <property type="match status" value="1"/>
</dbReference>
<accession>A0ABV3Q220</accession>
<dbReference type="InterPro" id="IPR050343">
    <property type="entry name" value="RsuA_PseudoU_synthase"/>
</dbReference>
<dbReference type="Pfam" id="PF01479">
    <property type="entry name" value="S4"/>
    <property type="match status" value="1"/>
</dbReference>
<dbReference type="Proteomes" id="UP001556040">
    <property type="component" value="Unassembled WGS sequence"/>
</dbReference>